<feature type="transmembrane region" description="Helical" evidence="2">
    <location>
        <begin position="231"/>
        <end position="250"/>
    </location>
</feature>
<reference evidence="3 4" key="1">
    <citation type="submission" date="2023-07" db="EMBL/GenBank/DDBJ databases">
        <authorList>
            <person name="Girao M."/>
            <person name="Carvalho M.F."/>
        </authorList>
    </citation>
    <scope>NUCLEOTIDE SEQUENCE [LARGE SCALE GENOMIC DNA]</scope>
    <source>
        <strain evidence="3 4">66/93</strain>
    </source>
</reference>
<dbReference type="RefSeq" id="WP_330157597.1">
    <property type="nucleotide sequence ID" value="NZ_BAAAJA010000001.1"/>
</dbReference>
<feature type="transmembrane region" description="Helical" evidence="2">
    <location>
        <begin position="394"/>
        <end position="418"/>
    </location>
</feature>
<gene>
    <name evidence="3" type="ORF">Q8A49_07695</name>
</gene>
<sequence length="483" mass="50700">MAGGSSARGPRASATGPTGPWTSPGPVRASVPGPLAGADAPGAAGRPVVWLLAGYPFWWALGMGQFAYWLFAVPMAAELVRRHRTAGLRVPPGFWLWALFLVWSLLGLLLVPLDMPGTVPGSGGYGGALLRVVNYLVLTVLLLYVGNLTERELPARTVVSALSVLCLATIAGGYLGMAAPRFEFTAPLEYLLPPELVSDAYMQALVHPASAQVMDIFGYDSARPKAPWEYTNIWGYMLSLLLVWLVVGWVVQGSGWIRWGASAAAALAVVPAVYSLNRALWAGLALSLAYGAALALRRGRVVLVGACAAAAVAALLVLAASPLADVVRARADAPHSDDGRAATSAAAVEAADLSPLVGWGTTRESQGSPDSIAVGPTSECPGCGQHVIGNAGQLWMTLITTGWVGAALSTGFFVWVAWHYRSTASPVGQGALLTVLLLFWYMFFYVALMSPLAVTMVAVALLWRDGGPGLRRRGAARTRGGLR</sequence>
<keyword evidence="2" id="KW-1133">Transmembrane helix</keyword>
<feature type="transmembrane region" description="Helical" evidence="2">
    <location>
        <begin position="92"/>
        <end position="113"/>
    </location>
</feature>
<proteinExistence type="predicted"/>
<evidence type="ECO:0000256" key="2">
    <source>
        <dbReference type="SAM" id="Phobius"/>
    </source>
</evidence>
<evidence type="ECO:0000313" key="4">
    <source>
        <dbReference type="Proteomes" id="UP001348641"/>
    </source>
</evidence>
<feature type="region of interest" description="Disordered" evidence="1">
    <location>
        <begin position="1"/>
        <end position="28"/>
    </location>
</feature>
<feature type="transmembrane region" description="Helical" evidence="2">
    <location>
        <begin position="302"/>
        <end position="320"/>
    </location>
</feature>
<keyword evidence="3" id="KW-0436">Ligase</keyword>
<keyword evidence="2" id="KW-0812">Transmembrane</keyword>
<evidence type="ECO:0000256" key="1">
    <source>
        <dbReference type="SAM" id="MobiDB-lite"/>
    </source>
</evidence>
<comment type="caution">
    <text evidence="3">The sequence shown here is derived from an EMBL/GenBank/DDBJ whole genome shotgun (WGS) entry which is preliminary data.</text>
</comment>
<feature type="transmembrane region" description="Helical" evidence="2">
    <location>
        <begin position="57"/>
        <end position="80"/>
    </location>
</feature>
<feature type="compositionally biased region" description="Low complexity" evidence="1">
    <location>
        <begin position="15"/>
        <end position="28"/>
    </location>
</feature>
<feature type="transmembrane region" description="Helical" evidence="2">
    <location>
        <begin position="158"/>
        <end position="180"/>
    </location>
</feature>
<name>A0ABU7KM82_9ACTN</name>
<organism evidence="3 4">
    <name type="scientific">Nocardiopsis tropica</name>
    <dbReference type="NCBI Taxonomy" id="109330"/>
    <lineage>
        <taxon>Bacteria</taxon>
        <taxon>Bacillati</taxon>
        <taxon>Actinomycetota</taxon>
        <taxon>Actinomycetes</taxon>
        <taxon>Streptosporangiales</taxon>
        <taxon>Nocardiopsidaceae</taxon>
        <taxon>Nocardiopsis</taxon>
    </lineage>
</organism>
<dbReference type="EMBL" id="JAUUCC010000014">
    <property type="protein sequence ID" value="MEE2050376.1"/>
    <property type="molecule type" value="Genomic_DNA"/>
</dbReference>
<accession>A0ABU7KM82</accession>
<feature type="transmembrane region" description="Helical" evidence="2">
    <location>
        <begin position="438"/>
        <end position="463"/>
    </location>
</feature>
<feature type="transmembrane region" description="Helical" evidence="2">
    <location>
        <begin position="125"/>
        <end position="146"/>
    </location>
</feature>
<protein>
    <submittedName>
        <fullName evidence="3">Ligase</fullName>
    </submittedName>
</protein>
<evidence type="ECO:0000313" key="3">
    <source>
        <dbReference type="EMBL" id="MEE2050376.1"/>
    </source>
</evidence>
<feature type="transmembrane region" description="Helical" evidence="2">
    <location>
        <begin position="279"/>
        <end position="296"/>
    </location>
</feature>
<dbReference type="GO" id="GO:0016874">
    <property type="term" value="F:ligase activity"/>
    <property type="evidence" value="ECO:0007669"/>
    <property type="project" value="UniProtKB-KW"/>
</dbReference>
<keyword evidence="2" id="KW-0472">Membrane</keyword>
<dbReference type="Proteomes" id="UP001348641">
    <property type="component" value="Unassembled WGS sequence"/>
</dbReference>
<feature type="transmembrane region" description="Helical" evidence="2">
    <location>
        <begin position="256"/>
        <end position="274"/>
    </location>
</feature>